<organism evidence="2 3">
    <name type="scientific">Pythium insidiosum</name>
    <name type="common">Pythiosis disease agent</name>
    <dbReference type="NCBI Taxonomy" id="114742"/>
    <lineage>
        <taxon>Eukaryota</taxon>
        <taxon>Sar</taxon>
        <taxon>Stramenopiles</taxon>
        <taxon>Oomycota</taxon>
        <taxon>Peronosporomycetes</taxon>
        <taxon>Pythiales</taxon>
        <taxon>Pythiaceae</taxon>
        <taxon>Pythium</taxon>
    </lineage>
</organism>
<evidence type="ECO:0000313" key="2">
    <source>
        <dbReference type="EMBL" id="KAJ0402575.1"/>
    </source>
</evidence>
<dbReference type="Proteomes" id="UP001209570">
    <property type="component" value="Unassembled WGS sequence"/>
</dbReference>
<keyword evidence="3" id="KW-1185">Reference proteome</keyword>
<evidence type="ECO:0000313" key="3">
    <source>
        <dbReference type="Proteomes" id="UP001209570"/>
    </source>
</evidence>
<proteinExistence type="predicted"/>
<protein>
    <submittedName>
        <fullName evidence="2">Uncharacterized protein</fullName>
    </submittedName>
</protein>
<accession>A0AAD5QBJ6</accession>
<dbReference type="AlphaFoldDB" id="A0AAD5QBJ6"/>
<feature type="coiled-coil region" evidence="1">
    <location>
        <begin position="54"/>
        <end position="113"/>
    </location>
</feature>
<name>A0AAD5QBJ6_PYTIN</name>
<feature type="coiled-coil region" evidence="1">
    <location>
        <begin position="153"/>
        <end position="250"/>
    </location>
</feature>
<evidence type="ECO:0000256" key="1">
    <source>
        <dbReference type="SAM" id="Coils"/>
    </source>
</evidence>
<sequence length="613" mass="71525">MSMHVPPPASSGGPARYDALLQQIVQLNSDLQKTAALSQLLQRERDGFAQNNHKASLKDEVKRLHERCERLQNVLMQETEQKIESDRKHEELIAKWKKQLELKTRAFEALQKKLAPPRDLEQLRLQIQEQLEEPHQQRVAVLQTEIDRQRSIAFELRREYEAIKAEYEQYAIDQGNEMECLHATYEARVTELRKRLQAAEDAVQESQQVETIRRLEHQRDSAHVEIKVLREELRELRDEMKRVQDSATKDHLDLESRLADELARCATMEVDLKAASRQLALATEDCSSWRSKWDESQAKLLSTSHELDKVREQIKQKEQLVLNSHQTVSARLREERDAWEREKVSLETQLRDAKAKLQAAEMAMLTAHTTRENTIAETATETTSTLAAQLKVSEAEVEKYRQLTLTLERRVGESEDALCSLRSEAEDSAQRAAAEQEQLRLAIQTLETEREQMRDVLQLHEEIQMEKEQVDTKLRYAEQDVSELRDQLDKVREDHEHRVRELQHECTALDAEARAQRSALRLEMRQALTKALRELSKTQKKRDAYKQKCLEIHDRYKSLLEELQRQDATVAQMQRDHSSELQNVLAQLAQLENDKTELQQRQLLARHEPTRAS</sequence>
<keyword evidence="1" id="KW-0175">Coiled coil</keyword>
<feature type="coiled-coil region" evidence="1">
    <location>
        <begin position="422"/>
        <end position="608"/>
    </location>
</feature>
<feature type="coiled-coil region" evidence="1">
    <location>
        <begin position="300"/>
        <end position="363"/>
    </location>
</feature>
<dbReference type="EMBL" id="JAKCXM010000099">
    <property type="protein sequence ID" value="KAJ0402575.1"/>
    <property type="molecule type" value="Genomic_DNA"/>
</dbReference>
<gene>
    <name evidence="2" type="ORF">P43SY_006814</name>
</gene>
<comment type="caution">
    <text evidence="2">The sequence shown here is derived from an EMBL/GenBank/DDBJ whole genome shotgun (WGS) entry which is preliminary data.</text>
</comment>
<reference evidence="2" key="1">
    <citation type="submission" date="2021-12" db="EMBL/GenBank/DDBJ databases">
        <title>Prjna785345.</title>
        <authorList>
            <person name="Rujirawat T."/>
            <person name="Krajaejun T."/>
        </authorList>
    </citation>
    <scope>NUCLEOTIDE SEQUENCE</scope>
    <source>
        <strain evidence="2">Pi057C3</strain>
    </source>
</reference>